<reference evidence="3" key="1">
    <citation type="submission" date="2024-06" db="EMBL/GenBank/DDBJ databases">
        <title>Multi-omics analyses provide insights into the biosynthesis of the anticancer antibiotic pleurotin in Hohenbuehelia grisea.</title>
        <authorList>
            <person name="Weaver J.A."/>
            <person name="Alberti F."/>
        </authorList>
    </citation>
    <scope>NUCLEOTIDE SEQUENCE [LARGE SCALE GENOMIC DNA]</scope>
    <source>
        <strain evidence="3">T-177</strain>
    </source>
</reference>
<feature type="domain" description="FAD dependent oxidoreductase" evidence="1">
    <location>
        <begin position="42"/>
        <end position="388"/>
    </location>
</feature>
<evidence type="ECO:0000259" key="1">
    <source>
        <dbReference type="Pfam" id="PF01266"/>
    </source>
</evidence>
<organism evidence="2 3">
    <name type="scientific">Hohenbuehelia grisea</name>
    <dbReference type="NCBI Taxonomy" id="104357"/>
    <lineage>
        <taxon>Eukaryota</taxon>
        <taxon>Fungi</taxon>
        <taxon>Dikarya</taxon>
        <taxon>Basidiomycota</taxon>
        <taxon>Agaricomycotina</taxon>
        <taxon>Agaricomycetes</taxon>
        <taxon>Agaricomycetidae</taxon>
        <taxon>Agaricales</taxon>
        <taxon>Pleurotineae</taxon>
        <taxon>Pleurotaceae</taxon>
        <taxon>Hohenbuehelia</taxon>
    </lineage>
</organism>
<dbReference type="EMBL" id="JASNQZ010000014">
    <property type="protein sequence ID" value="KAL0948593.1"/>
    <property type="molecule type" value="Genomic_DNA"/>
</dbReference>
<dbReference type="Gene3D" id="3.50.50.60">
    <property type="entry name" value="FAD/NAD(P)-binding domain"/>
    <property type="match status" value="1"/>
</dbReference>
<name>A0ABR3IZ90_9AGAR</name>
<dbReference type="InterPro" id="IPR006076">
    <property type="entry name" value="FAD-dep_OxRdtase"/>
</dbReference>
<evidence type="ECO:0000313" key="2">
    <source>
        <dbReference type="EMBL" id="KAL0948593.1"/>
    </source>
</evidence>
<sequence length="400" mass="43863">MSHHDEPYFPSSQPCLSYWQRTTRHWSRLTSGANESVPQTADVVIIGSGLSGALVAYELLYNPSPPSNVVMLEAREVCSGATARHAGHCRPDAYRGYSAYSAKHGSEQAIKILRHEKRVLQLMKTFIETHGIDCDFNYSKTVDVIMSQHFLEYVKRSYSDFDAAGGDLSDVTWLESEEAQKITRVSGALGAVEWTAATLHSVKLCQGILDMAMDLGLAIFANTTAQSVTMVRDGLWNVESSRGTITTPTVVHATNAYASSLLPFLGSIIQPLRAQAHAVIPTQAFTGQSLLTQTYSIRYSLVDFYSVAQRPRDGLIILGGANEEIQRDRLNWPDDCSVNKSIASNAIERLRSALSEWKEEAEGEGLQYGWTGILGMTPDSVPLIGAVPSLPVGHTLRLIQ</sequence>
<dbReference type="Gene3D" id="3.30.9.10">
    <property type="entry name" value="D-Amino Acid Oxidase, subunit A, domain 2"/>
    <property type="match status" value="1"/>
</dbReference>
<dbReference type="Pfam" id="PF01266">
    <property type="entry name" value="DAO"/>
    <property type="match status" value="1"/>
</dbReference>
<gene>
    <name evidence="2" type="ORF">HGRIS_011151</name>
</gene>
<protein>
    <recommendedName>
        <fullName evidence="1">FAD dependent oxidoreductase domain-containing protein</fullName>
    </recommendedName>
</protein>
<dbReference type="InterPro" id="IPR036188">
    <property type="entry name" value="FAD/NAD-bd_sf"/>
</dbReference>
<proteinExistence type="predicted"/>
<accession>A0ABR3IZ90</accession>
<dbReference type="SUPFAM" id="SSF51905">
    <property type="entry name" value="FAD/NAD(P)-binding domain"/>
    <property type="match status" value="1"/>
</dbReference>
<dbReference type="Proteomes" id="UP001556367">
    <property type="component" value="Unassembled WGS sequence"/>
</dbReference>
<dbReference type="PANTHER" id="PTHR13847:SF260">
    <property type="entry name" value="FAD DEPENDENT OXIDOREDUCTASE DOMAIN-CONTAINING PROTEIN"/>
    <property type="match status" value="1"/>
</dbReference>
<dbReference type="PANTHER" id="PTHR13847">
    <property type="entry name" value="SARCOSINE DEHYDROGENASE-RELATED"/>
    <property type="match status" value="1"/>
</dbReference>
<keyword evidence="3" id="KW-1185">Reference proteome</keyword>
<evidence type="ECO:0000313" key="3">
    <source>
        <dbReference type="Proteomes" id="UP001556367"/>
    </source>
</evidence>
<comment type="caution">
    <text evidence="2">The sequence shown here is derived from an EMBL/GenBank/DDBJ whole genome shotgun (WGS) entry which is preliminary data.</text>
</comment>